<evidence type="ECO:0000256" key="4">
    <source>
        <dbReference type="PROSITE-ProRule" id="PRU00134"/>
    </source>
</evidence>
<evidence type="ECO:0000256" key="1">
    <source>
        <dbReference type="ARBA" id="ARBA00022723"/>
    </source>
</evidence>
<sequence>MFMAWKPKSASLSVLDAHSQQWSIRPLYEDFTPADVRDTKKEVGVGGSLAAPTSPRMDPIERAYLAGLMAEGRERAKRSGADKYFPFYAANRNTSAFQQELVRKLQCGSSRERRTAFVDLRRLNWMDRTKETLLDAGLPAALMSFLEANDGWDEFYDERGEEVCPRDESFSLLLTFFDCAHCISRVSDEALQSLGERFLARAPGQAMSMSPCDLGQILKLLRFCFKYGEKPLGSNEKAFLKFLPRLMGERSLEDEYWPLKLAWVSCLEILKLHEKRSLGPSSPSTPQQPLSKGFLWESAPIVVGSLPWESPRQLDTPPWIFTAVQEPTDVVDQNQGEAKGHAELLAEALEALALLSRDPEIAGGALLTEAEALLALLSREYKLFSAPFEDRYDHCTDFRAGKMRPDDTTTQVSAAFRAMNSKKRKAYADTRQAAEQLTRVLASVAESAGSDAEKRRSVVRKLYECKDAQFVVKVRRAEKASQRFAEFCEREGGWVGSLDWVPELPRLSRGLWALFAAEFGLKECSYPDCYQEVAEMKRGRLEKCSACKTVQYCDEDCQKAHWKAHKPECQGVKAAAKKARVSAV</sequence>
<evidence type="ECO:0000313" key="6">
    <source>
        <dbReference type="EMBL" id="GAQ78652.1"/>
    </source>
</evidence>
<dbReference type="Gene3D" id="6.10.140.2220">
    <property type="match status" value="1"/>
</dbReference>
<dbReference type="STRING" id="105231.A0A1Y1HLV5"/>
<dbReference type="AlphaFoldDB" id="A0A1Y1HLV5"/>
<reference evidence="6 7" key="1">
    <citation type="journal article" date="2014" name="Nat. Commun.">
        <title>Klebsormidium flaccidum genome reveals primary factors for plant terrestrial adaptation.</title>
        <authorList>
            <person name="Hori K."/>
            <person name="Maruyama F."/>
            <person name="Fujisawa T."/>
            <person name="Togashi T."/>
            <person name="Yamamoto N."/>
            <person name="Seo M."/>
            <person name="Sato S."/>
            <person name="Yamada T."/>
            <person name="Mori H."/>
            <person name="Tajima N."/>
            <person name="Moriyama T."/>
            <person name="Ikeuchi M."/>
            <person name="Watanabe M."/>
            <person name="Wada H."/>
            <person name="Kobayashi K."/>
            <person name="Saito M."/>
            <person name="Masuda T."/>
            <person name="Sasaki-Sekimoto Y."/>
            <person name="Mashiguchi K."/>
            <person name="Awai K."/>
            <person name="Shimojima M."/>
            <person name="Masuda S."/>
            <person name="Iwai M."/>
            <person name="Nobusawa T."/>
            <person name="Narise T."/>
            <person name="Kondo S."/>
            <person name="Saito H."/>
            <person name="Sato R."/>
            <person name="Murakawa M."/>
            <person name="Ihara Y."/>
            <person name="Oshima-Yamada Y."/>
            <person name="Ohtaka K."/>
            <person name="Satoh M."/>
            <person name="Sonobe K."/>
            <person name="Ishii M."/>
            <person name="Ohtani R."/>
            <person name="Kanamori-Sato M."/>
            <person name="Honoki R."/>
            <person name="Miyazaki D."/>
            <person name="Mochizuki H."/>
            <person name="Umetsu J."/>
            <person name="Higashi K."/>
            <person name="Shibata D."/>
            <person name="Kamiya Y."/>
            <person name="Sato N."/>
            <person name="Nakamura Y."/>
            <person name="Tabata S."/>
            <person name="Ida S."/>
            <person name="Kurokawa K."/>
            <person name="Ohta H."/>
        </authorList>
    </citation>
    <scope>NUCLEOTIDE SEQUENCE [LARGE SCALE GENOMIC DNA]</scope>
    <source>
        <strain evidence="6 7">NIES-2285</strain>
    </source>
</reference>
<dbReference type="EMBL" id="DF236965">
    <property type="protein sequence ID" value="GAQ78652.1"/>
    <property type="molecule type" value="Genomic_DNA"/>
</dbReference>
<keyword evidence="2 4" id="KW-0863">Zinc-finger</keyword>
<dbReference type="PROSITE" id="PS50865">
    <property type="entry name" value="ZF_MYND_2"/>
    <property type="match status" value="1"/>
</dbReference>
<name>A0A1Y1HLV5_KLENI</name>
<keyword evidence="1" id="KW-0479">Metal-binding</keyword>
<proteinExistence type="predicted"/>
<dbReference type="GO" id="GO:0008270">
    <property type="term" value="F:zinc ion binding"/>
    <property type="evidence" value="ECO:0007669"/>
    <property type="project" value="UniProtKB-KW"/>
</dbReference>
<evidence type="ECO:0000256" key="2">
    <source>
        <dbReference type="ARBA" id="ARBA00022771"/>
    </source>
</evidence>
<organism evidence="6 7">
    <name type="scientific">Klebsormidium nitens</name>
    <name type="common">Green alga</name>
    <name type="synonym">Ulothrix nitens</name>
    <dbReference type="NCBI Taxonomy" id="105231"/>
    <lineage>
        <taxon>Eukaryota</taxon>
        <taxon>Viridiplantae</taxon>
        <taxon>Streptophyta</taxon>
        <taxon>Klebsormidiophyceae</taxon>
        <taxon>Klebsormidiales</taxon>
        <taxon>Klebsormidiaceae</taxon>
        <taxon>Klebsormidium</taxon>
    </lineage>
</organism>
<dbReference type="InterPro" id="IPR002893">
    <property type="entry name" value="Znf_MYND"/>
</dbReference>
<evidence type="ECO:0000259" key="5">
    <source>
        <dbReference type="PROSITE" id="PS50865"/>
    </source>
</evidence>
<accession>A0A1Y1HLV5</accession>
<protein>
    <recommendedName>
        <fullName evidence="5">MYND-type domain-containing protein</fullName>
    </recommendedName>
</protein>
<dbReference type="Pfam" id="PF01753">
    <property type="entry name" value="zf-MYND"/>
    <property type="match status" value="1"/>
</dbReference>
<evidence type="ECO:0000313" key="7">
    <source>
        <dbReference type="Proteomes" id="UP000054558"/>
    </source>
</evidence>
<gene>
    <name evidence="6" type="ORF">KFL_000160535</name>
</gene>
<dbReference type="OrthoDB" id="341421at2759"/>
<dbReference type="Proteomes" id="UP000054558">
    <property type="component" value="Unassembled WGS sequence"/>
</dbReference>
<evidence type="ECO:0000256" key="3">
    <source>
        <dbReference type="ARBA" id="ARBA00022833"/>
    </source>
</evidence>
<keyword evidence="7" id="KW-1185">Reference proteome</keyword>
<dbReference type="SUPFAM" id="SSF144232">
    <property type="entry name" value="HIT/MYND zinc finger-like"/>
    <property type="match status" value="1"/>
</dbReference>
<feature type="domain" description="MYND-type" evidence="5">
    <location>
        <begin position="526"/>
        <end position="569"/>
    </location>
</feature>
<keyword evidence="3" id="KW-0862">Zinc</keyword>